<reference evidence="1" key="1">
    <citation type="submission" date="2021-06" db="EMBL/GenBank/DDBJ databases">
        <authorList>
            <person name="Kallberg Y."/>
            <person name="Tangrot J."/>
            <person name="Rosling A."/>
        </authorList>
    </citation>
    <scope>NUCLEOTIDE SEQUENCE</scope>
    <source>
        <strain evidence="1">MA461A</strain>
    </source>
</reference>
<evidence type="ECO:0000313" key="1">
    <source>
        <dbReference type="EMBL" id="CAG8800276.1"/>
    </source>
</evidence>
<dbReference type="EMBL" id="CAJVQC010059947">
    <property type="protein sequence ID" value="CAG8800276.1"/>
    <property type="molecule type" value="Genomic_DNA"/>
</dbReference>
<feature type="non-terminal residue" evidence="1">
    <location>
        <position position="55"/>
    </location>
</feature>
<proteinExistence type="predicted"/>
<keyword evidence="2" id="KW-1185">Reference proteome</keyword>
<comment type="caution">
    <text evidence="1">The sequence shown here is derived from an EMBL/GenBank/DDBJ whole genome shotgun (WGS) entry which is preliminary data.</text>
</comment>
<gene>
    <name evidence="1" type="ORF">RPERSI_LOCUS20881</name>
</gene>
<sequence>KINRLSSPTISIATSEDKSEDELSSNEESDFELGYKLFIKTSDGTLLPAKWFEES</sequence>
<dbReference type="Proteomes" id="UP000789920">
    <property type="component" value="Unassembled WGS sequence"/>
</dbReference>
<organism evidence="1 2">
    <name type="scientific">Racocetra persica</name>
    <dbReference type="NCBI Taxonomy" id="160502"/>
    <lineage>
        <taxon>Eukaryota</taxon>
        <taxon>Fungi</taxon>
        <taxon>Fungi incertae sedis</taxon>
        <taxon>Mucoromycota</taxon>
        <taxon>Glomeromycotina</taxon>
        <taxon>Glomeromycetes</taxon>
        <taxon>Diversisporales</taxon>
        <taxon>Gigasporaceae</taxon>
        <taxon>Racocetra</taxon>
    </lineage>
</organism>
<feature type="non-terminal residue" evidence="1">
    <location>
        <position position="1"/>
    </location>
</feature>
<accession>A0ACA9RPJ0</accession>
<name>A0ACA9RPJ0_9GLOM</name>
<evidence type="ECO:0000313" key="2">
    <source>
        <dbReference type="Proteomes" id="UP000789920"/>
    </source>
</evidence>
<protein>
    <submittedName>
        <fullName evidence="1">8818_t:CDS:1</fullName>
    </submittedName>
</protein>